<name>A0A1A8AE62_NOTFU</name>
<gene>
    <name evidence="1" type="primary">Nfu_g_1_014672</name>
</gene>
<organism evidence="1">
    <name type="scientific">Nothobranchius furzeri</name>
    <name type="common">Turquoise killifish</name>
    <dbReference type="NCBI Taxonomy" id="105023"/>
    <lineage>
        <taxon>Eukaryota</taxon>
        <taxon>Metazoa</taxon>
        <taxon>Chordata</taxon>
        <taxon>Craniata</taxon>
        <taxon>Vertebrata</taxon>
        <taxon>Euteleostomi</taxon>
        <taxon>Actinopterygii</taxon>
        <taxon>Neopterygii</taxon>
        <taxon>Teleostei</taxon>
        <taxon>Neoteleostei</taxon>
        <taxon>Acanthomorphata</taxon>
        <taxon>Ovalentaria</taxon>
        <taxon>Atherinomorphae</taxon>
        <taxon>Cyprinodontiformes</taxon>
        <taxon>Nothobranchiidae</taxon>
        <taxon>Nothobranchius</taxon>
    </lineage>
</organism>
<evidence type="ECO:0000313" key="1">
    <source>
        <dbReference type="EMBL" id="SBP52515.1"/>
    </source>
</evidence>
<reference evidence="1" key="2">
    <citation type="submission" date="2016-06" db="EMBL/GenBank/DDBJ databases">
        <title>The genome of a short-lived fish provides insights into sex chromosome evolution and the genetic control of aging.</title>
        <authorList>
            <person name="Reichwald K."/>
            <person name="Felder M."/>
            <person name="Petzold A."/>
            <person name="Koch P."/>
            <person name="Groth M."/>
            <person name="Platzer M."/>
        </authorList>
    </citation>
    <scope>NUCLEOTIDE SEQUENCE</scope>
    <source>
        <tissue evidence="1">Brain</tissue>
    </source>
</reference>
<dbReference type="EMBL" id="HADY01014030">
    <property type="protein sequence ID" value="SBP52515.1"/>
    <property type="molecule type" value="Transcribed_RNA"/>
</dbReference>
<protein>
    <submittedName>
        <fullName evidence="1">Uncharacterized protein</fullName>
    </submittedName>
</protein>
<proteinExistence type="predicted"/>
<sequence>HLNSLINEINTKTSKDHHIISTKQRVTFPLHLKRVTVKHREFS</sequence>
<feature type="non-terminal residue" evidence="1">
    <location>
        <position position="1"/>
    </location>
</feature>
<accession>A0A1A8AE62</accession>
<dbReference type="AlphaFoldDB" id="A0A1A8AE62"/>
<feature type="non-terminal residue" evidence="1">
    <location>
        <position position="43"/>
    </location>
</feature>
<reference evidence="1" key="1">
    <citation type="submission" date="2016-05" db="EMBL/GenBank/DDBJ databases">
        <authorList>
            <person name="Lavstsen T."/>
            <person name="Jespersen J.S."/>
        </authorList>
    </citation>
    <scope>NUCLEOTIDE SEQUENCE</scope>
    <source>
        <tissue evidence="1">Brain</tissue>
    </source>
</reference>